<feature type="transmembrane region" description="Helical" evidence="1">
    <location>
        <begin position="30"/>
        <end position="53"/>
    </location>
</feature>
<reference evidence="2" key="1">
    <citation type="submission" date="2020-03" db="EMBL/GenBank/DDBJ databases">
        <title>The deep terrestrial virosphere.</title>
        <authorList>
            <person name="Holmfeldt K."/>
            <person name="Nilsson E."/>
            <person name="Simone D."/>
            <person name="Lopez-Fernandez M."/>
            <person name="Wu X."/>
            <person name="de Brujin I."/>
            <person name="Lundin D."/>
            <person name="Andersson A."/>
            <person name="Bertilsson S."/>
            <person name="Dopson M."/>
        </authorList>
    </citation>
    <scope>NUCLEOTIDE SEQUENCE</scope>
    <source>
        <strain evidence="2">TM448A00660</strain>
    </source>
</reference>
<sequence length="119" mass="13188">MEQSLVLLEKLAVKLGTTADMLWKVLVKQAFIDGVLVLSFILVVFLADIILLCNAAKLIKRIEDSRNGDGWKSVAFIGCVVLAALTIFAFILCFVVPTNFLNPEYWALDKILSSLKLSK</sequence>
<evidence type="ECO:0000256" key="1">
    <source>
        <dbReference type="SAM" id="Phobius"/>
    </source>
</evidence>
<dbReference type="EMBL" id="MT144040">
    <property type="protein sequence ID" value="QJA47373.1"/>
    <property type="molecule type" value="Genomic_DNA"/>
</dbReference>
<keyword evidence="1" id="KW-0812">Transmembrane</keyword>
<feature type="transmembrane region" description="Helical" evidence="1">
    <location>
        <begin position="74"/>
        <end position="97"/>
    </location>
</feature>
<protein>
    <submittedName>
        <fullName evidence="2">Uncharacterized protein</fullName>
    </submittedName>
</protein>
<dbReference type="AlphaFoldDB" id="A0A6H1ZHH5"/>
<organism evidence="2">
    <name type="scientific">viral metagenome</name>
    <dbReference type="NCBI Taxonomy" id="1070528"/>
    <lineage>
        <taxon>unclassified sequences</taxon>
        <taxon>metagenomes</taxon>
        <taxon>organismal metagenomes</taxon>
    </lineage>
</organism>
<evidence type="ECO:0000313" key="2">
    <source>
        <dbReference type="EMBL" id="QJA47373.1"/>
    </source>
</evidence>
<proteinExistence type="predicted"/>
<gene>
    <name evidence="2" type="ORF">TM448A00660_0029</name>
</gene>
<keyword evidence="1" id="KW-1133">Transmembrane helix</keyword>
<keyword evidence="1" id="KW-0472">Membrane</keyword>
<name>A0A6H1ZHH5_9ZZZZ</name>
<accession>A0A6H1ZHH5</accession>